<organism evidence="1 2">
    <name type="scientific">Candidatus Nitrosocosmicus franklandianus</name>
    <dbReference type="NCBI Taxonomy" id="1798806"/>
    <lineage>
        <taxon>Archaea</taxon>
        <taxon>Nitrososphaerota</taxon>
        <taxon>Nitrososphaeria</taxon>
        <taxon>Nitrososphaerales</taxon>
        <taxon>Nitrososphaeraceae</taxon>
        <taxon>Candidatus Nitrosocosmicus</taxon>
    </lineage>
</organism>
<dbReference type="GeneID" id="39421677"/>
<keyword evidence="2" id="KW-1185">Reference proteome</keyword>
<dbReference type="OrthoDB" id="386939at2157"/>
<reference evidence="1 2" key="1">
    <citation type="submission" date="2019-02" db="EMBL/GenBank/DDBJ databases">
        <authorList>
            <person name="Lehtovirta-Morley E L."/>
        </authorList>
    </citation>
    <scope>NUCLEOTIDE SEQUENCE [LARGE SCALE GENOMIC DNA]</scope>
    <source>
        <strain evidence="1">NFRAN1</strain>
    </source>
</reference>
<evidence type="ECO:0000313" key="1">
    <source>
        <dbReference type="EMBL" id="VFJ14814.1"/>
    </source>
</evidence>
<dbReference type="KEGG" id="nfn:NFRAN_2492"/>
<evidence type="ECO:0000313" key="2">
    <source>
        <dbReference type="Proteomes" id="UP000294299"/>
    </source>
</evidence>
<accession>A0A484IGN0</accession>
<protein>
    <submittedName>
        <fullName evidence="1">Uncharacterized protein</fullName>
    </submittedName>
</protein>
<dbReference type="RefSeq" id="WP_134484915.1">
    <property type="nucleotide sequence ID" value="NZ_LR216287.1"/>
</dbReference>
<dbReference type="Proteomes" id="UP000294299">
    <property type="component" value="Chromosome NFRAN"/>
</dbReference>
<name>A0A484IGN0_9ARCH</name>
<proteinExistence type="predicted"/>
<sequence>MKEKLRRITELNRQRSSDVDIDNLAGRTKQNCIIYVEYTTDDKPDLLISSNKLDGNLIPYESNIINSKNDKFTRKVLRQGHNVLLNENYAELFIHKRIPFNNNNLKYLINIPLVMNLIMSNKCV</sequence>
<dbReference type="AlphaFoldDB" id="A0A484IGN0"/>
<gene>
    <name evidence="1" type="ORF">NFRAN_2492</name>
</gene>
<dbReference type="EMBL" id="LR216287">
    <property type="protein sequence ID" value="VFJ14814.1"/>
    <property type="molecule type" value="Genomic_DNA"/>
</dbReference>